<reference evidence="1" key="1">
    <citation type="submission" date="2020-10" db="EMBL/GenBank/DDBJ databases">
        <authorList>
            <person name="Lu T."/>
            <person name="Wang Q."/>
            <person name="Han X."/>
        </authorList>
    </citation>
    <scope>NUCLEOTIDE SEQUENCE</scope>
    <source>
        <strain evidence="1">WQ 366</strain>
    </source>
</reference>
<dbReference type="RefSeq" id="WP_225551060.1">
    <property type="nucleotide sequence ID" value="NZ_JADEYP010000001.1"/>
</dbReference>
<evidence type="ECO:0000313" key="2">
    <source>
        <dbReference type="Proteomes" id="UP001165302"/>
    </source>
</evidence>
<protein>
    <submittedName>
        <fullName evidence="1">DKNYY domain-containing protein</fullName>
    </submittedName>
</protein>
<dbReference type="InterPro" id="IPR027375">
    <property type="entry name" value="DKNYY"/>
</dbReference>
<evidence type="ECO:0000313" key="1">
    <source>
        <dbReference type="EMBL" id="MCA5003726.1"/>
    </source>
</evidence>
<comment type="caution">
    <text evidence="1">The sequence shown here is derived from an EMBL/GenBank/DDBJ whole genome shotgun (WGS) entry which is preliminary data.</text>
</comment>
<organism evidence="1 2">
    <name type="scientific">Sphingobacterium bovistauri</name>
    <dbReference type="NCBI Taxonomy" id="2781959"/>
    <lineage>
        <taxon>Bacteria</taxon>
        <taxon>Pseudomonadati</taxon>
        <taxon>Bacteroidota</taxon>
        <taxon>Sphingobacteriia</taxon>
        <taxon>Sphingobacteriales</taxon>
        <taxon>Sphingobacteriaceae</taxon>
        <taxon>Sphingobacterium</taxon>
    </lineage>
</organism>
<name>A0ABS7Z0N0_9SPHI</name>
<gene>
    <name evidence="1" type="ORF">IPZ78_01020</name>
</gene>
<dbReference type="EMBL" id="JADEYP010000001">
    <property type="protein sequence ID" value="MCA5003726.1"/>
    <property type="molecule type" value="Genomic_DNA"/>
</dbReference>
<dbReference type="Pfam" id="PF13644">
    <property type="entry name" value="DKNYY"/>
    <property type="match status" value="1"/>
</dbReference>
<keyword evidence="2" id="KW-1185">Reference proteome</keyword>
<sequence length="244" mass="28672">MNKKALDNSKSIYVVDRKMIIRYGNEIFKKLYNKIDFETFELITPYKDSTSYFKDKNHVYLDSYMCGQAILKDADPHSFHIVDLEKGLASCSNGDYYFDNKIPFNLADAIELSSFYQKVKGDIYFAYQQKLIGVDVDTFKIVGPDFNFARDKNHFIYRNEIVPEIYINTFKFLPECFEGEYYQGQDHAWYAVDANNAYFVNTVSPSIKIIKVKNPEDFKFEVINKQGYGIYGDARYYFGKKKRK</sequence>
<dbReference type="Proteomes" id="UP001165302">
    <property type="component" value="Unassembled WGS sequence"/>
</dbReference>
<proteinExistence type="predicted"/>
<accession>A0ABS7Z0N0</accession>